<dbReference type="PANTHER" id="PTHR44013:SF1">
    <property type="entry name" value="ZINC-TYPE ALCOHOL DEHYDROGENASE-LIKE PROTEIN C16A3.02C"/>
    <property type="match status" value="1"/>
</dbReference>
<dbReference type="OrthoDB" id="3509362at2759"/>
<dbReference type="SUPFAM" id="SSF51735">
    <property type="entry name" value="NAD(P)-binding Rossmann-fold domains"/>
    <property type="match status" value="1"/>
</dbReference>
<dbReference type="InterPro" id="IPR052733">
    <property type="entry name" value="Chloroplast_QOR"/>
</dbReference>
<dbReference type="SMART" id="SM00829">
    <property type="entry name" value="PKS_ER"/>
    <property type="match status" value="1"/>
</dbReference>
<dbReference type="Pfam" id="PF08240">
    <property type="entry name" value="ADH_N"/>
    <property type="match status" value="1"/>
</dbReference>
<name>A0A8H8CNU4_PSICU</name>
<organism evidence="2">
    <name type="scientific">Psilocybe cubensis</name>
    <name type="common">Psychedelic mushroom</name>
    <name type="synonym">Stropharia cubensis</name>
    <dbReference type="NCBI Taxonomy" id="181762"/>
    <lineage>
        <taxon>Eukaryota</taxon>
        <taxon>Fungi</taxon>
        <taxon>Dikarya</taxon>
        <taxon>Basidiomycota</taxon>
        <taxon>Agaricomycotina</taxon>
        <taxon>Agaricomycetes</taxon>
        <taxon>Agaricomycetidae</taxon>
        <taxon>Agaricales</taxon>
        <taxon>Agaricineae</taxon>
        <taxon>Strophariaceae</taxon>
        <taxon>Psilocybe</taxon>
    </lineage>
</organism>
<dbReference type="Gene3D" id="3.40.50.720">
    <property type="entry name" value="NAD(P)-binding Rossmann-like Domain"/>
    <property type="match status" value="1"/>
</dbReference>
<dbReference type="PANTHER" id="PTHR44013">
    <property type="entry name" value="ZINC-TYPE ALCOHOL DEHYDROGENASE-LIKE PROTEIN C16A3.02C"/>
    <property type="match status" value="1"/>
</dbReference>
<dbReference type="AlphaFoldDB" id="A0A8H8CNU4"/>
<feature type="domain" description="Enoyl reductase (ER)" evidence="1">
    <location>
        <begin position="17"/>
        <end position="345"/>
    </location>
</feature>
<evidence type="ECO:0000313" key="2">
    <source>
        <dbReference type="EMBL" id="KAG5171439.1"/>
    </source>
</evidence>
<dbReference type="InterPro" id="IPR020843">
    <property type="entry name" value="ER"/>
</dbReference>
<dbReference type="InterPro" id="IPR013154">
    <property type="entry name" value="ADH-like_N"/>
</dbReference>
<dbReference type="SUPFAM" id="SSF50129">
    <property type="entry name" value="GroES-like"/>
    <property type="match status" value="1"/>
</dbReference>
<dbReference type="Gene3D" id="3.90.180.10">
    <property type="entry name" value="Medium-chain alcohol dehydrogenases, catalytic domain"/>
    <property type="match status" value="1"/>
</dbReference>
<dbReference type="InterPro" id="IPR036291">
    <property type="entry name" value="NAD(P)-bd_dom_sf"/>
</dbReference>
<dbReference type="CDD" id="cd08267">
    <property type="entry name" value="MDR1"/>
    <property type="match status" value="1"/>
</dbReference>
<dbReference type="Pfam" id="PF13602">
    <property type="entry name" value="ADH_zinc_N_2"/>
    <property type="match status" value="1"/>
</dbReference>
<dbReference type="InterPro" id="IPR011032">
    <property type="entry name" value="GroES-like_sf"/>
</dbReference>
<comment type="caution">
    <text evidence="2">The sequence shown here is derived from an EMBL/GenBank/DDBJ whole genome shotgun (WGS) entry which is preliminary data.</text>
</comment>
<dbReference type="GO" id="GO:0016491">
    <property type="term" value="F:oxidoreductase activity"/>
    <property type="evidence" value="ECO:0007669"/>
    <property type="project" value="InterPro"/>
</dbReference>
<protein>
    <recommendedName>
        <fullName evidence="1">Enoyl reductase (ER) domain-containing protein</fullName>
    </recommendedName>
</protein>
<proteinExistence type="predicted"/>
<accession>A0A8H8CNU4</accession>
<dbReference type="EMBL" id="JAFIQS010000003">
    <property type="protein sequence ID" value="KAG5171439.1"/>
    <property type="molecule type" value="Genomic_DNA"/>
</dbReference>
<sequence>MESIPSEQHAWVVTRQGFPIKALAFKTDWPVPKKLEDNEVLVKIQAAALNPGGWKLMVAVPNFLIKRPHVAELDFAGVVVKENSTQFTDGEAVFGWIPADLQWKTQQGALAQYARVPSSALVKRPPNITPTQAAGITVAALTSYQALFHIAKLEADQTVFINGGSSSLGAYAIQFAKAKGAKVIATASEKNEDLVRELGADEFIDYTKKPLYAQLLENPPTTKYHVIYDAVGVIDPSLFTYSEKYLAPNGIFISSGPMPTKISIGEAWKLVKTLLAMFTPAVLGGINRRYSVIFTKNNPDDLNAIQKLVADGKVKPVVDSVYELHDALAAYDKIMTSRARGKVIVKIDPGVN</sequence>
<gene>
    <name evidence="2" type="ORF">JR316_003525</name>
</gene>
<evidence type="ECO:0000259" key="1">
    <source>
        <dbReference type="SMART" id="SM00829"/>
    </source>
</evidence>
<reference evidence="2" key="1">
    <citation type="submission" date="2021-02" db="EMBL/GenBank/DDBJ databases">
        <title>Psilocybe cubensis genome.</title>
        <authorList>
            <person name="Mckernan K.J."/>
            <person name="Crawford S."/>
            <person name="Trippe A."/>
            <person name="Kane L.T."/>
            <person name="Mclaughlin S."/>
        </authorList>
    </citation>
    <scope>NUCLEOTIDE SEQUENCE [LARGE SCALE GENOMIC DNA]</scope>
    <source>
        <strain evidence="2">MGC-MH-2018</strain>
    </source>
</reference>